<name>A7APJ8_BABBO</name>
<dbReference type="STRING" id="5865.A7APJ8"/>
<dbReference type="KEGG" id="bbo:BBOV_III009260"/>
<protein>
    <recommendedName>
        <fullName evidence="4">K Homology domain-containing protein</fullName>
    </recommendedName>
</protein>
<evidence type="ECO:0000313" key="3">
    <source>
        <dbReference type="Proteomes" id="UP000002173"/>
    </source>
</evidence>
<keyword evidence="3" id="KW-1185">Reference proteome</keyword>
<evidence type="ECO:0008006" key="4">
    <source>
        <dbReference type="Google" id="ProtNLM"/>
    </source>
</evidence>
<keyword evidence="1" id="KW-0694">RNA-binding</keyword>
<evidence type="ECO:0000313" key="2">
    <source>
        <dbReference type="EMBL" id="EDO08482.1"/>
    </source>
</evidence>
<dbReference type="Proteomes" id="UP000002173">
    <property type="component" value="Unassembled WGS sequence"/>
</dbReference>
<dbReference type="GO" id="GO:0003723">
    <property type="term" value="F:RNA binding"/>
    <property type="evidence" value="ECO:0007669"/>
    <property type="project" value="UniProtKB-UniRule"/>
</dbReference>
<dbReference type="VEuPathDB" id="PiroplasmaDB:BBOV_III009260"/>
<reference evidence="3" key="3">
    <citation type="journal article" date="2021" name="Int. J. Parasitol.">
        <title>Comparative analysis of gene expression between Babesia bovis blood stages and kinetes allowed by improved genome annotation.</title>
        <authorList>
            <person name="Ueti M.W."/>
            <person name="Johnson W.C."/>
            <person name="Kappmeyer L.S."/>
            <person name="Herndon D.R."/>
            <person name="Mousel M.R."/>
            <person name="Reif K.E."/>
            <person name="Taus N.S."/>
            <person name="Ifeonu O.O."/>
            <person name="Silva J.C."/>
            <person name="Suarez C.E."/>
            <person name="Brayton K.A."/>
        </authorList>
    </citation>
    <scope>NUCLEOTIDE SEQUENCE [LARGE SCALE GENOMIC DNA]</scope>
</reference>
<proteinExistence type="predicted"/>
<sequence>MLHLVQHNLNKHVDVPNFSIKEISQDGLLSEADLKMLHETLNAQSKRRNCGAETANVVLQAEQNSWLQSYPDISRYFENIPRDDAESSSTGSADTNINTFGSFNERYHCPLYSYFNTASDNSTNVSSFESQGLESLYGESCGGLFSPKGTQFTPTPSLESGLLSMVETAWKSSAPKREHSYHKKGKHVYLKILATQLVSGTIIGRGGKGFNWFRRKSKIDDILLSMPWELYPRTELRTMFLEGTTSAVVKATCIIGDLMLCKYAPQQSLGQGPTDKMLVIVVLPTFARAVMETIRDRTDDSVVSVTLFEGSSDDKEFIAIIKGVKTKVKSIIGALATTVADTVERKDYCQIAYPSPDGLSSQVLPNIKSTVKNGKKSDMAEIEKMLPQDLLGNDDTYMGATHSHKDTEMDKYMNNTPKWDMKDGVCSLDSTIGANDEQLSVEISAAALLAQTSPRILKYPVNMTILIPADKASEVVSLSRASKCYCSTTPTDDPKTVALSVNGSLQESTSLVSVIISVIH</sequence>
<dbReference type="PROSITE" id="PS50084">
    <property type="entry name" value="KH_TYPE_1"/>
    <property type="match status" value="1"/>
</dbReference>
<reference evidence="3" key="2">
    <citation type="journal article" date="2020" name="Data Brief">
        <title>Transcriptome dataset of Babesia bovis life stages within vertebrate and invertebrate hosts.</title>
        <authorList>
            <person name="Ueti M.W."/>
            <person name="Johnson W.C."/>
            <person name="Kappmeyer L.S."/>
            <person name="Herndon D.R."/>
            <person name="Mousel M.R."/>
            <person name="Reif K.E."/>
            <person name="Taus N.S."/>
            <person name="Ifeonu O.O."/>
            <person name="Silva J.C."/>
            <person name="Suarez C.E."/>
            <person name="Brayton K.A."/>
        </authorList>
    </citation>
    <scope>NUCLEOTIDE SEQUENCE [LARGE SCALE GENOMIC DNA]</scope>
</reference>
<gene>
    <name evidence="2" type="ORF">BBOV_III009260</name>
</gene>
<dbReference type="RefSeq" id="XP_001612050.1">
    <property type="nucleotide sequence ID" value="XM_001612000.1"/>
</dbReference>
<dbReference type="AlphaFoldDB" id="A7APJ8"/>
<dbReference type="OMA" id="GFNWFRR"/>
<accession>A7APJ8</accession>
<dbReference type="eggNOG" id="ENOG502TN43">
    <property type="taxonomic scope" value="Eukaryota"/>
</dbReference>
<organism evidence="2 3">
    <name type="scientific">Babesia bovis</name>
    <dbReference type="NCBI Taxonomy" id="5865"/>
    <lineage>
        <taxon>Eukaryota</taxon>
        <taxon>Sar</taxon>
        <taxon>Alveolata</taxon>
        <taxon>Apicomplexa</taxon>
        <taxon>Aconoidasida</taxon>
        <taxon>Piroplasmida</taxon>
        <taxon>Babesiidae</taxon>
        <taxon>Babesia</taxon>
    </lineage>
</organism>
<comment type="caution">
    <text evidence="2">The sequence shown here is derived from an EMBL/GenBank/DDBJ whole genome shotgun (WGS) entry which is preliminary data.</text>
</comment>
<dbReference type="GeneID" id="5480306"/>
<dbReference type="InParanoid" id="A7APJ8"/>
<dbReference type="EMBL" id="AAXT01000001">
    <property type="protein sequence ID" value="EDO08482.1"/>
    <property type="molecule type" value="Genomic_DNA"/>
</dbReference>
<evidence type="ECO:0000256" key="1">
    <source>
        <dbReference type="PROSITE-ProRule" id="PRU00117"/>
    </source>
</evidence>
<reference evidence="2 3" key="1">
    <citation type="journal article" date="2007" name="PLoS Pathog.">
        <title>Genome sequence of Babesia bovis and comparative analysis of apicomplexan hemoprotozoa.</title>
        <authorList>
            <person name="Brayton K.A."/>
            <person name="Lau A.O.T."/>
            <person name="Herndon D.R."/>
            <person name="Hannick L."/>
            <person name="Kappmeyer L.S."/>
            <person name="Berens S.J."/>
            <person name="Bidwell S.L."/>
            <person name="Brown W.C."/>
            <person name="Crabtree J."/>
            <person name="Fadrosh D."/>
            <person name="Feldblum T."/>
            <person name="Forberger H.A."/>
            <person name="Haas B.J."/>
            <person name="Howell J.M."/>
            <person name="Khouri H."/>
            <person name="Koo H."/>
            <person name="Mann D.J."/>
            <person name="Norimine J."/>
            <person name="Paulsen I.T."/>
            <person name="Radune D."/>
            <person name="Ren Q."/>
            <person name="Smith R.K. Jr."/>
            <person name="Suarez C.E."/>
            <person name="White O."/>
            <person name="Wortman J.R."/>
            <person name="Knowles D.P. Jr."/>
            <person name="McElwain T.F."/>
            <person name="Nene V.M."/>
        </authorList>
    </citation>
    <scope>NUCLEOTIDE SEQUENCE [LARGE SCALE GENOMIC DNA]</scope>
    <source>
        <strain evidence="2">T2Bo</strain>
    </source>
</reference>